<sequence length="159" mass="18076">MRKFPRKIRGKRGVRTRGYGRVGQHRKAGQRVGKGKTTQWKKAMKSYYLKQKELGFPDPDWEMGKTGFKRPQDMVRLSQVNSLNIKDLDYKIDLLVEEKKATKSGDTYTLNLNELNIQKILGRGEIKKQINLSVNKASKKAVEKIEAAGGKVTLLSVAK</sequence>
<protein>
    <recommendedName>
        <fullName evidence="4">Large ribosomal subunit protein uL15/eL18 domain-containing protein</fullName>
    </recommendedName>
</protein>
<reference evidence="5" key="1">
    <citation type="journal article" date="2014" name="Front. Microbiol.">
        <title>High frequency of phylogenetically diverse reductive dehalogenase-homologous genes in deep subseafloor sedimentary metagenomes.</title>
        <authorList>
            <person name="Kawai M."/>
            <person name="Futagami T."/>
            <person name="Toyoda A."/>
            <person name="Takaki Y."/>
            <person name="Nishi S."/>
            <person name="Hori S."/>
            <person name="Arai W."/>
            <person name="Tsubouchi T."/>
            <person name="Morono Y."/>
            <person name="Uchiyama I."/>
            <person name="Ito T."/>
            <person name="Fujiyama A."/>
            <person name="Inagaki F."/>
            <person name="Takami H."/>
        </authorList>
    </citation>
    <scope>NUCLEOTIDE SEQUENCE</scope>
    <source>
        <strain evidence="5">Expedition CK06-06</strain>
    </source>
</reference>
<comment type="caution">
    <text evidence="5">The sequence shown here is derived from an EMBL/GenBank/DDBJ whole genome shotgun (WGS) entry which is preliminary data.</text>
</comment>
<name>X0RYG3_9ZZZZ</name>
<evidence type="ECO:0000313" key="5">
    <source>
        <dbReference type="EMBL" id="GAF73874.1"/>
    </source>
</evidence>
<dbReference type="PANTHER" id="PTHR11721">
    <property type="entry name" value="60S RIBOSOMAL PROTEIN L27A"/>
    <property type="match status" value="1"/>
</dbReference>
<feature type="domain" description="Large ribosomal subunit protein uL15/eL18" evidence="4">
    <location>
        <begin position="83"/>
        <end position="153"/>
    </location>
</feature>
<keyword evidence="2" id="KW-0689">Ribosomal protein</keyword>
<evidence type="ECO:0000256" key="2">
    <source>
        <dbReference type="ARBA" id="ARBA00022980"/>
    </source>
</evidence>
<gene>
    <name evidence="5" type="ORF">S01H1_05483</name>
</gene>
<dbReference type="GO" id="GO:0006412">
    <property type="term" value="P:translation"/>
    <property type="evidence" value="ECO:0007669"/>
    <property type="project" value="InterPro"/>
</dbReference>
<dbReference type="PANTHER" id="PTHR11721:SF3">
    <property type="entry name" value="LARGE RIBOSOMAL SUBUNIT PROTEIN UL15"/>
    <property type="match status" value="1"/>
</dbReference>
<evidence type="ECO:0000256" key="1">
    <source>
        <dbReference type="ARBA" id="ARBA00007320"/>
    </source>
</evidence>
<dbReference type="InterPro" id="IPR036227">
    <property type="entry name" value="Ribosomal_uL15/eL18_sf"/>
</dbReference>
<dbReference type="SUPFAM" id="SSF52080">
    <property type="entry name" value="Ribosomal proteins L15p and L18e"/>
    <property type="match status" value="1"/>
</dbReference>
<dbReference type="InterPro" id="IPR030878">
    <property type="entry name" value="Ribosomal_uL15"/>
</dbReference>
<comment type="similarity">
    <text evidence="1">Belongs to the universal ribosomal protein uL15 family.</text>
</comment>
<evidence type="ECO:0000256" key="3">
    <source>
        <dbReference type="ARBA" id="ARBA00023274"/>
    </source>
</evidence>
<dbReference type="Pfam" id="PF00828">
    <property type="entry name" value="Ribosomal_L27A"/>
    <property type="match status" value="1"/>
</dbReference>
<evidence type="ECO:0000259" key="4">
    <source>
        <dbReference type="Pfam" id="PF00828"/>
    </source>
</evidence>
<proteinExistence type="inferred from homology"/>
<organism evidence="5">
    <name type="scientific">marine sediment metagenome</name>
    <dbReference type="NCBI Taxonomy" id="412755"/>
    <lineage>
        <taxon>unclassified sequences</taxon>
        <taxon>metagenomes</taxon>
        <taxon>ecological metagenomes</taxon>
    </lineage>
</organism>
<dbReference type="Gene3D" id="3.100.10.10">
    <property type="match status" value="1"/>
</dbReference>
<dbReference type="HAMAP" id="MF_01341">
    <property type="entry name" value="Ribosomal_uL15"/>
    <property type="match status" value="1"/>
</dbReference>
<dbReference type="InterPro" id="IPR001196">
    <property type="entry name" value="Ribosomal_uL15_CS"/>
</dbReference>
<dbReference type="InterPro" id="IPR021131">
    <property type="entry name" value="Ribosomal_uL15/eL18"/>
</dbReference>
<keyword evidence="3" id="KW-0687">Ribonucleoprotein</keyword>
<dbReference type="AlphaFoldDB" id="X0RYG3"/>
<dbReference type="GO" id="GO:0003735">
    <property type="term" value="F:structural constituent of ribosome"/>
    <property type="evidence" value="ECO:0007669"/>
    <property type="project" value="InterPro"/>
</dbReference>
<dbReference type="GO" id="GO:0022625">
    <property type="term" value="C:cytosolic large ribosomal subunit"/>
    <property type="evidence" value="ECO:0007669"/>
    <property type="project" value="TreeGrafter"/>
</dbReference>
<accession>X0RYG3</accession>
<dbReference type="EMBL" id="BARS01002857">
    <property type="protein sequence ID" value="GAF73874.1"/>
    <property type="molecule type" value="Genomic_DNA"/>
</dbReference>
<dbReference type="PROSITE" id="PS00475">
    <property type="entry name" value="RIBOSOMAL_L15"/>
    <property type="match status" value="1"/>
</dbReference>